<dbReference type="InterPro" id="IPR026444">
    <property type="entry name" value="Secre_tail"/>
</dbReference>
<protein>
    <submittedName>
        <fullName evidence="3">Por secretion system C-terminal sorting domain-containing protein</fullName>
    </submittedName>
</protein>
<evidence type="ECO:0000259" key="2">
    <source>
        <dbReference type="PROSITE" id="PS50093"/>
    </source>
</evidence>
<dbReference type="Pfam" id="PF18911">
    <property type="entry name" value="PKD_4"/>
    <property type="match status" value="1"/>
</dbReference>
<sequence>MKKQLLFLSLILFSFTFGQITKNVFFVGNSYTYTNNLPELIKMIAASTGDTFNHQSYTPGGSTLKQHSANPTVLSTIDQGNWDYVVLQEQSQIPSFPNTYIQSEMLPYAAQLATRVKNSNACGNPIFFMTWGYKNGDTGNCQGSSPNCTYQGMDDLIYTRYMNMAQANESLTSPVGKVWRTIIQQNPTMEMYSSDGSHPSYLGSMAAAYTFYTILFKKDPTLASFNGTLTPAESQTLKSTVKNIVFNQLDTWYIPANDVASRFSYQNNNTNSFQFTNQTQNATTFLWSFGDGNTSTLEHPTHTYAAAGSYQVSLTTNACGVNSTKTKTINFNNLSTEENSVSPVKIYPNPTEDLITITTPKKTSILSFTDASGRLIDYHLETTSSGYIISLRHLTHGVYLLKYSIEQKEFTKKIIKK</sequence>
<dbReference type="RefSeq" id="WP_073291053.1">
    <property type="nucleotide sequence ID" value="NZ_FRAV01000004.1"/>
</dbReference>
<keyword evidence="4" id="KW-1185">Reference proteome</keyword>
<keyword evidence="1" id="KW-0732">Signal</keyword>
<name>A0A1M6ST43_9FLAO</name>
<dbReference type="GO" id="GO:0016788">
    <property type="term" value="F:hydrolase activity, acting on ester bonds"/>
    <property type="evidence" value="ECO:0007669"/>
    <property type="project" value="UniProtKB-ARBA"/>
</dbReference>
<dbReference type="OrthoDB" id="7443339at2"/>
<proteinExistence type="predicted"/>
<dbReference type="SUPFAM" id="SSF49299">
    <property type="entry name" value="PKD domain"/>
    <property type="match status" value="1"/>
</dbReference>
<dbReference type="NCBIfam" id="TIGR04183">
    <property type="entry name" value="Por_Secre_tail"/>
    <property type="match status" value="1"/>
</dbReference>
<accession>A0A1M6ST43</accession>
<dbReference type="InterPro" id="IPR036514">
    <property type="entry name" value="SGNH_hydro_sf"/>
</dbReference>
<dbReference type="Gene3D" id="3.40.50.1110">
    <property type="entry name" value="SGNH hydrolase"/>
    <property type="match status" value="1"/>
</dbReference>
<evidence type="ECO:0000313" key="4">
    <source>
        <dbReference type="Proteomes" id="UP000184364"/>
    </source>
</evidence>
<dbReference type="Gene3D" id="2.60.40.10">
    <property type="entry name" value="Immunoglobulins"/>
    <property type="match status" value="1"/>
</dbReference>
<dbReference type="Pfam" id="PF18962">
    <property type="entry name" value="Por_Secre_tail"/>
    <property type="match status" value="1"/>
</dbReference>
<feature type="domain" description="PKD" evidence="2">
    <location>
        <begin position="277"/>
        <end position="317"/>
    </location>
</feature>
<evidence type="ECO:0000256" key="1">
    <source>
        <dbReference type="ARBA" id="ARBA00022729"/>
    </source>
</evidence>
<dbReference type="AlphaFoldDB" id="A0A1M6ST43"/>
<dbReference type="EMBL" id="FRAV01000004">
    <property type="protein sequence ID" value="SHK47904.1"/>
    <property type="molecule type" value="Genomic_DNA"/>
</dbReference>
<dbReference type="InterPro" id="IPR000601">
    <property type="entry name" value="PKD_dom"/>
</dbReference>
<dbReference type="Proteomes" id="UP000184364">
    <property type="component" value="Unassembled WGS sequence"/>
</dbReference>
<gene>
    <name evidence="3" type="ORF">SAMN05444267_1004121</name>
</gene>
<dbReference type="InterPro" id="IPR022409">
    <property type="entry name" value="PKD/Chitinase_dom"/>
</dbReference>
<dbReference type="STRING" id="1302687.SAMN05444267_1004121"/>
<organism evidence="3 4">
    <name type="scientific">Chryseobacterium polytrichastri</name>
    <dbReference type="NCBI Taxonomy" id="1302687"/>
    <lineage>
        <taxon>Bacteria</taxon>
        <taxon>Pseudomonadati</taxon>
        <taxon>Bacteroidota</taxon>
        <taxon>Flavobacteriia</taxon>
        <taxon>Flavobacteriales</taxon>
        <taxon>Weeksellaceae</taxon>
        <taxon>Chryseobacterium group</taxon>
        <taxon>Chryseobacterium</taxon>
    </lineage>
</organism>
<reference evidence="4" key="1">
    <citation type="submission" date="2016-11" db="EMBL/GenBank/DDBJ databases">
        <authorList>
            <person name="Varghese N."/>
            <person name="Submissions S."/>
        </authorList>
    </citation>
    <scope>NUCLEOTIDE SEQUENCE [LARGE SCALE GENOMIC DNA]</scope>
    <source>
        <strain evidence="4">DSM 26899</strain>
    </source>
</reference>
<dbReference type="InterPro" id="IPR035986">
    <property type="entry name" value="PKD_dom_sf"/>
</dbReference>
<dbReference type="SMART" id="SM00089">
    <property type="entry name" value="PKD"/>
    <property type="match status" value="1"/>
</dbReference>
<evidence type="ECO:0000313" key="3">
    <source>
        <dbReference type="EMBL" id="SHK47904.1"/>
    </source>
</evidence>
<dbReference type="CDD" id="cd00146">
    <property type="entry name" value="PKD"/>
    <property type="match status" value="1"/>
</dbReference>
<dbReference type="PROSITE" id="PS50093">
    <property type="entry name" value="PKD"/>
    <property type="match status" value="1"/>
</dbReference>
<dbReference type="InterPro" id="IPR013783">
    <property type="entry name" value="Ig-like_fold"/>
</dbReference>